<feature type="transmembrane region" description="Helical" evidence="1">
    <location>
        <begin position="90"/>
        <end position="117"/>
    </location>
</feature>
<keyword evidence="4" id="KW-1185">Reference proteome</keyword>
<feature type="domain" description="CAAX prenyl protease 2/Lysostaphin resistance protein A-like" evidence="2">
    <location>
        <begin position="147"/>
        <end position="242"/>
    </location>
</feature>
<reference evidence="3 4" key="1">
    <citation type="submission" date="2023-07" db="EMBL/GenBank/DDBJ databases">
        <title>Genomic Encyclopedia of Type Strains, Phase IV (KMG-IV): sequencing the most valuable type-strain genomes for metagenomic binning, comparative biology and taxonomic classification.</title>
        <authorList>
            <person name="Goeker M."/>
        </authorList>
    </citation>
    <scope>NUCLEOTIDE SEQUENCE [LARGE SCALE GENOMIC DNA]</scope>
    <source>
        <strain evidence="3 4">DSM 12751</strain>
    </source>
</reference>
<organism evidence="3 4">
    <name type="scientific">Caldalkalibacillus horti</name>
    <dbReference type="NCBI Taxonomy" id="77523"/>
    <lineage>
        <taxon>Bacteria</taxon>
        <taxon>Bacillati</taxon>
        <taxon>Bacillota</taxon>
        <taxon>Bacilli</taxon>
        <taxon>Bacillales</taxon>
        <taxon>Bacillaceae</taxon>
        <taxon>Caldalkalibacillus</taxon>
    </lineage>
</organism>
<evidence type="ECO:0000313" key="4">
    <source>
        <dbReference type="Proteomes" id="UP001235840"/>
    </source>
</evidence>
<gene>
    <name evidence="3" type="ORF">J2S11_003155</name>
</gene>
<feature type="transmembrane region" description="Helical" evidence="1">
    <location>
        <begin position="48"/>
        <end position="69"/>
    </location>
</feature>
<keyword evidence="1" id="KW-1133">Transmembrane helix</keyword>
<dbReference type="Proteomes" id="UP001235840">
    <property type="component" value="Unassembled WGS sequence"/>
</dbReference>
<feature type="transmembrane region" description="Helical" evidence="1">
    <location>
        <begin position="181"/>
        <end position="199"/>
    </location>
</feature>
<dbReference type="Pfam" id="PF02517">
    <property type="entry name" value="Rce1-like"/>
    <property type="match status" value="1"/>
</dbReference>
<sequence length="255" mass="28883">MTSSTENKWKWPLILSFIRIPLLLVGAAITYLLFILTDTAYTIPLLPGISTLYFTVINLICFYILYRVLKQEGSSIAQLIDFKGARLGKDILLGFLWIMVLYFPFVLAVMGTMWVMFEAEMFLHFEAVFAPGGYDIEMPYALMIVSAIVSATLFPLLNAPIEELLYRGYAQKRLAAVTKKWVAILIPTIGFSIQHIMLAGTLTGAIVYAVAFFFWGLGAAIIYEWHGRLLPIIIAHFMTNFLFGSIPLIFLLFFY</sequence>
<dbReference type="RefSeq" id="WP_307396026.1">
    <property type="nucleotide sequence ID" value="NZ_BAAADK010000014.1"/>
</dbReference>
<evidence type="ECO:0000313" key="3">
    <source>
        <dbReference type="EMBL" id="MDQ0167230.1"/>
    </source>
</evidence>
<keyword evidence="1" id="KW-0472">Membrane</keyword>
<keyword evidence="1" id="KW-0812">Transmembrane</keyword>
<feature type="transmembrane region" description="Helical" evidence="1">
    <location>
        <begin position="12"/>
        <end position="36"/>
    </location>
</feature>
<feature type="transmembrane region" description="Helical" evidence="1">
    <location>
        <begin position="140"/>
        <end position="161"/>
    </location>
</feature>
<proteinExistence type="predicted"/>
<accession>A0ABT9W1V1</accession>
<feature type="transmembrane region" description="Helical" evidence="1">
    <location>
        <begin position="230"/>
        <end position="254"/>
    </location>
</feature>
<protein>
    <submittedName>
        <fullName evidence="3">Membrane protease YdiL (CAAX protease family)</fullName>
    </submittedName>
</protein>
<name>A0ABT9W1V1_9BACI</name>
<keyword evidence="3" id="KW-0645">Protease</keyword>
<dbReference type="InterPro" id="IPR003675">
    <property type="entry name" value="Rce1/LyrA-like_dom"/>
</dbReference>
<dbReference type="EMBL" id="JAUSTY010000014">
    <property type="protein sequence ID" value="MDQ0167230.1"/>
    <property type="molecule type" value="Genomic_DNA"/>
</dbReference>
<keyword evidence="3" id="KW-0378">Hydrolase</keyword>
<comment type="caution">
    <text evidence="3">The sequence shown here is derived from an EMBL/GenBank/DDBJ whole genome shotgun (WGS) entry which is preliminary data.</text>
</comment>
<evidence type="ECO:0000259" key="2">
    <source>
        <dbReference type="Pfam" id="PF02517"/>
    </source>
</evidence>
<evidence type="ECO:0000256" key="1">
    <source>
        <dbReference type="SAM" id="Phobius"/>
    </source>
</evidence>
<feature type="transmembrane region" description="Helical" evidence="1">
    <location>
        <begin position="205"/>
        <end position="223"/>
    </location>
</feature>
<dbReference type="GO" id="GO:0006508">
    <property type="term" value="P:proteolysis"/>
    <property type="evidence" value="ECO:0007669"/>
    <property type="project" value="UniProtKB-KW"/>
</dbReference>
<dbReference type="GO" id="GO:0008233">
    <property type="term" value="F:peptidase activity"/>
    <property type="evidence" value="ECO:0007669"/>
    <property type="project" value="UniProtKB-KW"/>
</dbReference>